<sequence length="115" mass="12867">MTSHFFQRTGKRTNLRCAVYYSNERFHASGRTGNLSRTGGCVEGTEPVRPGMRLSVLVIPPDPHDSIWVRGATVRWCRGTRFGVELTDLPLDTTMRLARLVASQVPSLWASFTEA</sequence>
<dbReference type="Proteomes" id="UP001179121">
    <property type="component" value="Chromosome"/>
</dbReference>
<feature type="domain" description="PilZ" evidence="1">
    <location>
        <begin position="8"/>
        <end position="102"/>
    </location>
</feature>
<accession>A0AA86MZK9</accession>
<organism evidence="2 3">
    <name type="scientific">Nitrospira tepida</name>
    <dbReference type="NCBI Taxonomy" id="2973512"/>
    <lineage>
        <taxon>Bacteria</taxon>
        <taxon>Pseudomonadati</taxon>
        <taxon>Nitrospirota</taxon>
        <taxon>Nitrospiria</taxon>
        <taxon>Nitrospirales</taxon>
        <taxon>Nitrospiraceae</taxon>
        <taxon>Nitrospira</taxon>
    </lineage>
</organism>
<dbReference type="KEGG" id="nti:DNFV4_02384"/>
<dbReference type="Gene3D" id="2.40.10.220">
    <property type="entry name" value="predicted glycosyltransferase like domains"/>
    <property type="match status" value="1"/>
</dbReference>
<protein>
    <submittedName>
        <fullName evidence="2">PilZ domain-containing protein</fullName>
    </submittedName>
</protein>
<proteinExistence type="predicted"/>
<dbReference type="EMBL" id="OX365700">
    <property type="protein sequence ID" value="CAI4031961.1"/>
    <property type="molecule type" value="Genomic_DNA"/>
</dbReference>
<dbReference type="SUPFAM" id="SSF141371">
    <property type="entry name" value="PilZ domain-like"/>
    <property type="match status" value="1"/>
</dbReference>
<name>A0AA86MZK9_9BACT</name>
<dbReference type="Pfam" id="PF07238">
    <property type="entry name" value="PilZ"/>
    <property type="match status" value="1"/>
</dbReference>
<evidence type="ECO:0000313" key="3">
    <source>
        <dbReference type="Proteomes" id="UP001179121"/>
    </source>
</evidence>
<evidence type="ECO:0000259" key="1">
    <source>
        <dbReference type="Pfam" id="PF07238"/>
    </source>
</evidence>
<evidence type="ECO:0000313" key="2">
    <source>
        <dbReference type="EMBL" id="CAI4031961.1"/>
    </source>
</evidence>
<gene>
    <name evidence="2" type="ORF">DNFV4_02384</name>
</gene>
<dbReference type="InterPro" id="IPR009875">
    <property type="entry name" value="PilZ_domain"/>
</dbReference>
<dbReference type="GO" id="GO:0035438">
    <property type="term" value="F:cyclic-di-GMP binding"/>
    <property type="evidence" value="ECO:0007669"/>
    <property type="project" value="InterPro"/>
</dbReference>
<dbReference type="AlphaFoldDB" id="A0AA86MZK9"/>
<reference evidence="2" key="1">
    <citation type="submission" date="2022-10" db="EMBL/GenBank/DDBJ databases">
        <authorList>
            <person name="Koch H."/>
        </authorList>
    </citation>
    <scope>NUCLEOTIDE SEQUENCE</scope>
    <source>
        <strain evidence="2">DNF</strain>
    </source>
</reference>
<keyword evidence="3" id="KW-1185">Reference proteome</keyword>
<dbReference type="RefSeq" id="WP_289268712.1">
    <property type="nucleotide sequence ID" value="NZ_OX365700.1"/>
</dbReference>